<dbReference type="AlphaFoldDB" id="A0A0F9L614"/>
<name>A0A0F9L614_9ZZZZ</name>
<proteinExistence type="predicted"/>
<dbReference type="EMBL" id="LAZR01011881">
    <property type="protein sequence ID" value="KKM55735.1"/>
    <property type="molecule type" value="Genomic_DNA"/>
</dbReference>
<organism evidence="2">
    <name type="scientific">marine sediment metagenome</name>
    <dbReference type="NCBI Taxonomy" id="412755"/>
    <lineage>
        <taxon>unclassified sequences</taxon>
        <taxon>metagenomes</taxon>
        <taxon>ecological metagenomes</taxon>
    </lineage>
</organism>
<sequence>MLKPVLAQDVLQTVGVLPPPNELVGPDGKTPISGPRGRPGPTGGNGARGNPVEEIMKSMGGMTRAGQARQPPEEAGSFPPGEEEPE</sequence>
<gene>
    <name evidence="2" type="ORF">LCGC14_1552330</name>
</gene>
<feature type="region of interest" description="Disordered" evidence="1">
    <location>
        <begin position="17"/>
        <end position="86"/>
    </location>
</feature>
<protein>
    <submittedName>
        <fullName evidence="2">Uncharacterized protein</fullName>
    </submittedName>
</protein>
<evidence type="ECO:0000256" key="1">
    <source>
        <dbReference type="SAM" id="MobiDB-lite"/>
    </source>
</evidence>
<accession>A0A0F9L614</accession>
<comment type="caution">
    <text evidence="2">The sequence shown here is derived from an EMBL/GenBank/DDBJ whole genome shotgun (WGS) entry which is preliminary data.</text>
</comment>
<evidence type="ECO:0000313" key="2">
    <source>
        <dbReference type="EMBL" id="KKM55735.1"/>
    </source>
</evidence>
<reference evidence="2" key="1">
    <citation type="journal article" date="2015" name="Nature">
        <title>Complex archaea that bridge the gap between prokaryotes and eukaryotes.</title>
        <authorList>
            <person name="Spang A."/>
            <person name="Saw J.H."/>
            <person name="Jorgensen S.L."/>
            <person name="Zaremba-Niedzwiedzka K."/>
            <person name="Martijn J."/>
            <person name="Lind A.E."/>
            <person name="van Eijk R."/>
            <person name="Schleper C."/>
            <person name="Guy L."/>
            <person name="Ettema T.J."/>
        </authorList>
    </citation>
    <scope>NUCLEOTIDE SEQUENCE</scope>
</reference>